<organism evidence="2 3">
    <name type="scientific">Conyzicola nivalis</name>
    <dbReference type="NCBI Taxonomy" id="1477021"/>
    <lineage>
        <taxon>Bacteria</taxon>
        <taxon>Bacillati</taxon>
        <taxon>Actinomycetota</taxon>
        <taxon>Actinomycetes</taxon>
        <taxon>Micrococcales</taxon>
        <taxon>Microbacteriaceae</taxon>
        <taxon>Conyzicola</taxon>
    </lineage>
</organism>
<gene>
    <name evidence="2" type="ORF">ABIE21_001188</name>
</gene>
<keyword evidence="3" id="KW-1185">Reference proteome</keyword>
<dbReference type="Proteomes" id="UP001549257">
    <property type="component" value="Unassembled WGS sequence"/>
</dbReference>
<reference evidence="2 3" key="1">
    <citation type="submission" date="2024-06" db="EMBL/GenBank/DDBJ databases">
        <title>Sorghum-associated microbial communities from plants grown in Nebraska, USA.</title>
        <authorList>
            <person name="Schachtman D."/>
        </authorList>
    </citation>
    <scope>NUCLEOTIDE SEQUENCE [LARGE SCALE GENOMIC DNA]</scope>
    <source>
        <strain evidence="2 3">2857</strain>
    </source>
</reference>
<dbReference type="RefSeq" id="WP_354023862.1">
    <property type="nucleotide sequence ID" value="NZ_JBEPSJ010000001.1"/>
</dbReference>
<proteinExistence type="predicted"/>
<protein>
    <submittedName>
        <fullName evidence="2">Uncharacterized protein</fullName>
    </submittedName>
</protein>
<name>A0ABV2QMH0_9MICO</name>
<evidence type="ECO:0000313" key="2">
    <source>
        <dbReference type="EMBL" id="MET4581698.1"/>
    </source>
</evidence>
<evidence type="ECO:0000256" key="1">
    <source>
        <dbReference type="SAM" id="MobiDB-lite"/>
    </source>
</evidence>
<sequence length="281" mass="30573">MAPTLFGFHSSKDDDRPLNVRLEARARAAQTRESAEIRKAAKRSGAASREAADRTIERNERDLDLALDAVGLFEPATLSLLADELDSAEPITQQSTHGHATVADGGFPVWLRERCLTHDAERVVLDWLTFRTIFIAHKEFAAKGKENPLPQLYQALALTGARSIALDGVAALGRQACDRVLHVSFALRSAQRASVVRDIGSKGGYAAADHWHAFDRSNRFVTADFVAWIVGHSPGDAEVAAAIVRGDFAWSGVKGDGHDFGISPHRIDEAAFVNELSRARS</sequence>
<evidence type="ECO:0000313" key="3">
    <source>
        <dbReference type="Proteomes" id="UP001549257"/>
    </source>
</evidence>
<dbReference type="EMBL" id="JBEPSJ010000001">
    <property type="protein sequence ID" value="MET4581698.1"/>
    <property type="molecule type" value="Genomic_DNA"/>
</dbReference>
<feature type="region of interest" description="Disordered" evidence="1">
    <location>
        <begin position="26"/>
        <end position="55"/>
    </location>
</feature>
<comment type="caution">
    <text evidence="2">The sequence shown here is derived from an EMBL/GenBank/DDBJ whole genome shotgun (WGS) entry which is preliminary data.</text>
</comment>
<accession>A0ABV2QMH0</accession>